<accession>A0A6J2YBK2</accession>
<organism evidence="2 3">
    <name type="scientific">Sitophilus oryzae</name>
    <name type="common">Rice weevil</name>
    <name type="synonym">Curculio oryzae</name>
    <dbReference type="NCBI Taxonomy" id="7048"/>
    <lineage>
        <taxon>Eukaryota</taxon>
        <taxon>Metazoa</taxon>
        <taxon>Ecdysozoa</taxon>
        <taxon>Arthropoda</taxon>
        <taxon>Hexapoda</taxon>
        <taxon>Insecta</taxon>
        <taxon>Pterygota</taxon>
        <taxon>Neoptera</taxon>
        <taxon>Endopterygota</taxon>
        <taxon>Coleoptera</taxon>
        <taxon>Polyphaga</taxon>
        <taxon>Cucujiformia</taxon>
        <taxon>Curculionidae</taxon>
        <taxon>Dryophthorinae</taxon>
        <taxon>Sitophilus</taxon>
    </lineage>
</organism>
<dbReference type="OrthoDB" id="6754776at2759"/>
<dbReference type="AlphaFoldDB" id="A0A6J2YBK2"/>
<evidence type="ECO:0000313" key="3">
    <source>
        <dbReference type="RefSeq" id="XP_030760300.1"/>
    </source>
</evidence>
<keyword evidence="1" id="KW-0472">Membrane</keyword>
<sequence>MAGADWLKGFLKRHPDITYRKPEATSATRAMGFNRVAVGNFFNLLEAAIDEYKITPQCTYNVDETGVSTVSKSHSKILALTGKRQVGTLTSAKRGKLMTTIVFFSAAGNYMPSMFIFLRKQMKPELMDGAPVGSWGNVMNLDGYKVICSYCG</sequence>
<keyword evidence="2" id="KW-1185">Reference proteome</keyword>
<gene>
    <name evidence="3" type="primary">LOC115885497</name>
</gene>
<dbReference type="InParanoid" id="A0A6J2YBK2"/>
<name>A0A6J2YBK2_SITOR</name>
<reference evidence="3" key="1">
    <citation type="submission" date="2025-08" db="UniProtKB">
        <authorList>
            <consortium name="RefSeq"/>
        </authorList>
    </citation>
    <scope>IDENTIFICATION</scope>
    <source>
        <tissue evidence="3">Gonads</tissue>
    </source>
</reference>
<proteinExistence type="predicted"/>
<dbReference type="GeneID" id="115885497"/>
<evidence type="ECO:0000256" key="1">
    <source>
        <dbReference type="SAM" id="Phobius"/>
    </source>
</evidence>
<dbReference type="KEGG" id="soy:115885497"/>
<keyword evidence="1" id="KW-0812">Transmembrane</keyword>
<evidence type="ECO:0000313" key="2">
    <source>
        <dbReference type="Proteomes" id="UP000504635"/>
    </source>
</evidence>
<dbReference type="RefSeq" id="XP_030760300.1">
    <property type="nucleotide sequence ID" value="XM_030904440.1"/>
</dbReference>
<keyword evidence="1" id="KW-1133">Transmembrane helix</keyword>
<protein>
    <submittedName>
        <fullName evidence="3">Uncharacterized protein LOC115885497</fullName>
    </submittedName>
</protein>
<feature type="transmembrane region" description="Helical" evidence="1">
    <location>
        <begin position="97"/>
        <end position="118"/>
    </location>
</feature>
<dbReference type="Proteomes" id="UP000504635">
    <property type="component" value="Unplaced"/>
</dbReference>